<dbReference type="SUPFAM" id="SSF52507">
    <property type="entry name" value="Homo-oligomeric flavin-containing Cys decarboxylases, HFCD"/>
    <property type="match status" value="1"/>
</dbReference>
<keyword evidence="2" id="KW-0436">Ligase</keyword>
<dbReference type="Proteomes" id="UP000486903">
    <property type="component" value="Unassembled WGS sequence"/>
</dbReference>
<protein>
    <submittedName>
        <fullName evidence="2">Phosphopantothenate--cysteine ligase</fullName>
    </submittedName>
</protein>
<name>A0A6B4JQR4_CLOBO</name>
<reference evidence="2 3" key="1">
    <citation type="submission" date="2019-04" db="EMBL/GenBank/DDBJ databases">
        <title>Genome sequencing of Clostridium botulinum Groups I-IV and Clostridium butyricum.</title>
        <authorList>
            <person name="Brunt J."/>
            <person name="Van Vliet A.H.M."/>
            <person name="Stringer S.C."/>
            <person name="Carter A.T."/>
            <person name="Peck M.W."/>
        </authorList>
    </citation>
    <scope>NUCLEOTIDE SEQUENCE [LARGE SCALE GENOMIC DNA]</scope>
    <source>
        <strain evidence="2 3">BL81</strain>
    </source>
</reference>
<gene>
    <name evidence="2" type="ORF">FDG31_11695</name>
</gene>
<dbReference type="RefSeq" id="WP_003370282.1">
    <property type="nucleotide sequence ID" value="NZ_JACBDA010000012.1"/>
</dbReference>
<dbReference type="Pfam" id="PF02441">
    <property type="entry name" value="Flavoprotein"/>
    <property type="match status" value="1"/>
</dbReference>
<dbReference type="Gene3D" id="3.40.50.1950">
    <property type="entry name" value="Flavin prenyltransferase-like"/>
    <property type="match status" value="1"/>
</dbReference>
<dbReference type="GO" id="GO:0016874">
    <property type="term" value="F:ligase activity"/>
    <property type="evidence" value="ECO:0007669"/>
    <property type="project" value="UniProtKB-KW"/>
</dbReference>
<dbReference type="EMBL" id="SXFB01000008">
    <property type="protein sequence ID" value="NFV26824.1"/>
    <property type="molecule type" value="Genomic_DNA"/>
</dbReference>
<evidence type="ECO:0000259" key="1">
    <source>
        <dbReference type="Pfam" id="PF02441"/>
    </source>
</evidence>
<sequence length="282" mass="31916">MNFDEIVQIVLKEVMSQLENKSFISKKAVVFFTGNTVGLEECITELEKLKIQGIKLKAVLSKHASQIIDRNIINKIFNNEDIYIDGDLEDSNHIYDEEFDLLIGATLSINSLSKVANGISDTMTTALISKCILNGTKVIISKEGVDFRESNIRKNPYKNIPVPYMNMIKGYLDRLESYGIKFVNSENIFDSIIKKDFNEDILPKVKSKIDDSNINEIVSSNFKNEFNENYKTLEFKINKKVISSEDISNNSGNKKIVIPSNSIITSLAKDLSEELGIQIIKR</sequence>
<dbReference type="InterPro" id="IPR003382">
    <property type="entry name" value="Flavoprotein"/>
</dbReference>
<organism evidence="2 3">
    <name type="scientific">Clostridium botulinum</name>
    <dbReference type="NCBI Taxonomy" id="1491"/>
    <lineage>
        <taxon>Bacteria</taxon>
        <taxon>Bacillati</taxon>
        <taxon>Bacillota</taxon>
        <taxon>Clostridia</taxon>
        <taxon>Eubacteriales</taxon>
        <taxon>Clostridiaceae</taxon>
        <taxon>Clostridium</taxon>
    </lineage>
</organism>
<evidence type="ECO:0000313" key="2">
    <source>
        <dbReference type="EMBL" id="NFV26824.1"/>
    </source>
</evidence>
<feature type="domain" description="Flavoprotein" evidence="1">
    <location>
        <begin position="27"/>
        <end position="149"/>
    </location>
</feature>
<evidence type="ECO:0000313" key="3">
    <source>
        <dbReference type="Proteomes" id="UP000486903"/>
    </source>
</evidence>
<proteinExistence type="predicted"/>
<accession>A0A6B4JQR4</accession>
<dbReference type="InterPro" id="IPR036551">
    <property type="entry name" value="Flavin_trans-like"/>
</dbReference>
<dbReference type="AlphaFoldDB" id="A0A6B4JQR4"/>
<comment type="caution">
    <text evidence="2">The sequence shown here is derived from an EMBL/GenBank/DDBJ whole genome shotgun (WGS) entry which is preliminary data.</text>
</comment>